<keyword evidence="2" id="KW-1185">Reference proteome</keyword>
<evidence type="ECO:0000313" key="2">
    <source>
        <dbReference type="Proteomes" id="UP000094336"/>
    </source>
</evidence>
<name>A0A1E3QHV0_9ASCO</name>
<dbReference type="RefSeq" id="XP_018982599.1">
    <property type="nucleotide sequence ID" value="XM_019126741.1"/>
</dbReference>
<proteinExistence type="predicted"/>
<reference evidence="2" key="1">
    <citation type="submission" date="2016-05" db="EMBL/GenBank/DDBJ databases">
        <title>Comparative genomics of biotechnologically important yeasts.</title>
        <authorList>
            <consortium name="DOE Joint Genome Institute"/>
            <person name="Riley R."/>
            <person name="Haridas S."/>
            <person name="Wolfe K.H."/>
            <person name="Lopes M.R."/>
            <person name="Hittinger C.T."/>
            <person name="Goker M."/>
            <person name="Salamov A."/>
            <person name="Wisecaver J."/>
            <person name="Long T.M."/>
            <person name="Aerts A.L."/>
            <person name="Barry K."/>
            <person name="Choi C."/>
            <person name="Clum A."/>
            <person name="Coughlan A.Y."/>
            <person name="Deshpande S."/>
            <person name="Douglass A.P."/>
            <person name="Hanson S.J."/>
            <person name="Klenk H.-P."/>
            <person name="Labutti K."/>
            <person name="Lapidus A."/>
            <person name="Lindquist E."/>
            <person name="Lipzen A."/>
            <person name="Meier-Kolthoff J.P."/>
            <person name="Ohm R.A."/>
            <person name="Otillar R.P."/>
            <person name="Pangilinan J."/>
            <person name="Peng Y."/>
            <person name="Rokas A."/>
            <person name="Rosa C.A."/>
            <person name="Scheuner C."/>
            <person name="Sibirny A.A."/>
            <person name="Slot J.C."/>
            <person name="Stielow J.B."/>
            <person name="Sun H."/>
            <person name="Kurtzman C.P."/>
            <person name="Blackwell M."/>
            <person name="Grigoriev I.V."/>
            <person name="Jeffries T.W."/>
        </authorList>
    </citation>
    <scope>NUCLEOTIDE SEQUENCE [LARGE SCALE GENOMIC DNA]</scope>
    <source>
        <strain evidence="2">NRRL Y-12698</strain>
    </source>
</reference>
<accession>A0A1E3QHV0</accession>
<dbReference type="EMBL" id="KV454442">
    <property type="protein sequence ID" value="ODQ77271.1"/>
    <property type="molecule type" value="Genomic_DNA"/>
</dbReference>
<evidence type="ECO:0008006" key="3">
    <source>
        <dbReference type="Google" id="ProtNLM"/>
    </source>
</evidence>
<protein>
    <recommendedName>
        <fullName evidence="3">F-box domain-containing protein</fullName>
    </recommendedName>
</protein>
<dbReference type="AlphaFoldDB" id="A0A1E3QHV0"/>
<gene>
    <name evidence="1" type="ORF">BABINDRAFT_104198</name>
</gene>
<dbReference type="Proteomes" id="UP000094336">
    <property type="component" value="Unassembled WGS sequence"/>
</dbReference>
<evidence type="ECO:0000313" key="1">
    <source>
        <dbReference type="EMBL" id="ODQ77271.1"/>
    </source>
</evidence>
<dbReference type="STRING" id="984486.A0A1E3QHV0"/>
<organism evidence="1 2">
    <name type="scientific">Babjeviella inositovora NRRL Y-12698</name>
    <dbReference type="NCBI Taxonomy" id="984486"/>
    <lineage>
        <taxon>Eukaryota</taxon>
        <taxon>Fungi</taxon>
        <taxon>Dikarya</taxon>
        <taxon>Ascomycota</taxon>
        <taxon>Saccharomycotina</taxon>
        <taxon>Pichiomycetes</taxon>
        <taxon>Serinales incertae sedis</taxon>
        <taxon>Babjeviella</taxon>
    </lineage>
</organism>
<dbReference type="GeneID" id="30144595"/>
<sequence length="226" mass="26131">MDMRKIPLFCDALPSEVVEKIVFHLPLSTVAELMKSENASLALVARRCYYSNIKLQFDYPPDYERSHISDKFLSMNVSDFEALVNSDTFSQLHIKKLLINVYAHIENFTFLHEKVFAKVSLVVTNVILEFYADHEYHTVFSWDWLPSSPPVQECIREISILYSYIDSDMPPLPPNLCKFNLLYGRQNYCDDNASAPKIVFPPSLQKFVSEIPWRSISAYAKLPSTF</sequence>